<sequence>MSEIDLKLMEASMEHHVQLSLDFQSVAERSNDLTDTVQPIPGTFHRSFQLVPQKSSSNIVMLASRKSMTVSRNSDLIGRILKSVCFYG</sequence>
<evidence type="ECO:0000313" key="2">
    <source>
        <dbReference type="Proteomes" id="UP000254535"/>
    </source>
</evidence>
<reference evidence="1 2" key="1">
    <citation type="submission" date="2017-07" db="EMBL/GenBank/DDBJ databases">
        <title>Genome sequence of Pseudomonas NEP1.</title>
        <authorList>
            <person name="Nascimento F.X."/>
        </authorList>
    </citation>
    <scope>NUCLEOTIDE SEQUENCE [LARGE SCALE GENOMIC DNA]</scope>
    <source>
        <strain evidence="1 2">NEP1</strain>
    </source>
</reference>
<dbReference type="Proteomes" id="UP000254535">
    <property type="component" value="Chromosome"/>
</dbReference>
<dbReference type="RefSeq" id="WP_115076494.1">
    <property type="nucleotide sequence ID" value="NZ_CP022313.1"/>
</dbReference>
<evidence type="ECO:0000313" key="1">
    <source>
        <dbReference type="EMBL" id="AXJ03170.1"/>
    </source>
</evidence>
<dbReference type="EMBL" id="CP022313">
    <property type="protein sequence ID" value="AXJ03170.1"/>
    <property type="molecule type" value="Genomic_DNA"/>
</dbReference>
<organism evidence="1 2">
    <name type="scientific">Pseudomonas fluorescens</name>
    <dbReference type="NCBI Taxonomy" id="294"/>
    <lineage>
        <taxon>Bacteria</taxon>
        <taxon>Pseudomonadati</taxon>
        <taxon>Pseudomonadota</taxon>
        <taxon>Gammaproteobacteria</taxon>
        <taxon>Pseudomonadales</taxon>
        <taxon>Pseudomonadaceae</taxon>
        <taxon>Pseudomonas</taxon>
    </lineage>
</organism>
<protein>
    <submittedName>
        <fullName evidence="1">Uncharacterized protein</fullName>
    </submittedName>
</protein>
<accession>A0A345URR8</accession>
<gene>
    <name evidence="1" type="ORF">CFN16_03230</name>
</gene>
<proteinExistence type="predicted"/>
<dbReference type="AlphaFoldDB" id="A0A345URR8"/>
<name>A0A345URR8_PSEFL</name>